<proteinExistence type="predicted"/>
<feature type="compositionally biased region" description="Basic residues" evidence="1">
    <location>
        <begin position="250"/>
        <end position="262"/>
    </location>
</feature>
<accession>A0A6J4Q2K3</accession>
<gene>
    <name evidence="2" type="ORF">AVDCRST_MAG64-3200</name>
</gene>
<feature type="non-terminal residue" evidence="2">
    <location>
        <position position="1"/>
    </location>
</feature>
<sequence>DVLFGSGCRGVGVRRGGLVARGGRAAGARRSRRRGSLGPTRRHGQTRPAAVGARGGAARRHRAARRAAGVVARVRAVPRARRGRGPADQLHRRRAGPGGAAAPGAVRARAQQAGRRPRQAVLGRGRPGTARPPSRGPAGPGGGREGRRRRGAARLRRRRAVRQRGARLRPPHVPRRPPARGRRRRVRPGGLRAAGPLRPHRHHGQLRPPAAAAPRGRQDRPLDRVVARLPGGRLRAAREVPPRRADAHARRPRRRLRHAKRGKPGEGGLRAGHQATLEVHRQGRDADLALRVAAARVRGVGQRPLHLLGQPQPDPRRHLLRELRDGLTVPA</sequence>
<feature type="compositionally biased region" description="Basic and acidic residues" evidence="1">
    <location>
        <begin position="238"/>
        <end position="249"/>
    </location>
</feature>
<dbReference type="EMBL" id="CADCUQ010000734">
    <property type="protein sequence ID" value="CAA9426346.1"/>
    <property type="molecule type" value="Genomic_DNA"/>
</dbReference>
<protein>
    <submittedName>
        <fullName evidence="2">Uncharacterized protein</fullName>
    </submittedName>
</protein>
<name>A0A6J4Q2K3_9BACT</name>
<feature type="compositionally biased region" description="Basic residues" evidence="1">
    <location>
        <begin position="27"/>
        <end position="45"/>
    </location>
</feature>
<organism evidence="2">
    <name type="scientific">uncultured Phycisphaerae bacterium</name>
    <dbReference type="NCBI Taxonomy" id="904963"/>
    <lineage>
        <taxon>Bacteria</taxon>
        <taxon>Pseudomonadati</taxon>
        <taxon>Planctomycetota</taxon>
        <taxon>Phycisphaerae</taxon>
        <taxon>environmental samples</taxon>
    </lineage>
</organism>
<feature type="compositionally biased region" description="Low complexity" evidence="1">
    <location>
        <begin position="102"/>
        <end position="137"/>
    </location>
</feature>
<evidence type="ECO:0000313" key="2">
    <source>
        <dbReference type="EMBL" id="CAA9426346.1"/>
    </source>
</evidence>
<feature type="region of interest" description="Disordered" evidence="1">
    <location>
        <begin position="238"/>
        <end position="271"/>
    </location>
</feature>
<evidence type="ECO:0000256" key="1">
    <source>
        <dbReference type="SAM" id="MobiDB-lite"/>
    </source>
</evidence>
<reference evidence="2" key="1">
    <citation type="submission" date="2020-02" db="EMBL/GenBank/DDBJ databases">
        <authorList>
            <person name="Meier V. D."/>
        </authorList>
    </citation>
    <scope>NUCLEOTIDE SEQUENCE</scope>
    <source>
        <strain evidence="2">AVDCRST_MAG64</strain>
    </source>
</reference>
<feature type="region of interest" description="Disordered" evidence="1">
    <location>
        <begin position="21"/>
        <end position="221"/>
    </location>
</feature>
<feature type="compositionally biased region" description="Basic residues" evidence="1">
    <location>
        <begin position="146"/>
        <end position="187"/>
    </location>
</feature>
<feature type="non-terminal residue" evidence="2">
    <location>
        <position position="331"/>
    </location>
</feature>
<dbReference type="AlphaFoldDB" id="A0A6J4Q2K3"/>
<feature type="compositionally biased region" description="Low complexity" evidence="1">
    <location>
        <begin position="66"/>
        <end position="75"/>
    </location>
</feature>